<dbReference type="PANTHER" id="PTHR45766">
    <property type="entry name" value="DNA ANNEALING HELICASE AND ENDONUCLEASE ZRANB3 FAMILY MEMBER"/>
    <property type="match status" value="1"/>
</dbReference>
<dbReference type="GO" id="GO:0031297">
    <property type="term" value="P:replication fork processing"/>
    <property type="evidence" value="ECO:0007669"/>
    <property type="project" value="TreeGrafter"/>
</dbReference>
<dbReference type="InterPro" id="IPR027417">
    <property type="entry name" value="P-loop_NTPase"/>
</dbReference>
<dbReference type="PANTHER" id="PTHR45766:SF6">
    <property type="entry name" value="SWI_SNF-RELATED MATRIX-ASSOCIATED ACTIN-DEPENDENT REGULATOR OF CHROMATIN SUBFAMILY A-LIKE PROTEIN 1"/>
    <property type="match status" value="1"/>
</dbReference>
<accession>T0YR75</accession>
<sequence>GFDKLRASQEFNNKLRLATGLAKAPFVAEFVRMLVESGEKVVLFGWHHAVYDIWKAKFQGLPFRMYTGTESIAQKESAKMDFISGKTQLLVLSLRSGVGVDGLQGCSSLCVVGELDWSPGVQEQAIGRVWRDGQTKPVTVYYMLSEEGSDPYMAEVLDLKTLQSTGVCDPQRNV</sequence>
<dbReference type="CDD" id="cd18793">
    <property type="entry name" value="SF2_C_SNF"/>
    <property type="match status" value="1"/>
</dbReference>
<dbReference type="GO" id="GO:0006281">
    <property type="term" value="P:DNA repair"/>
    <property type="evidence" value="ECO:0007669"/>
    <property type="project" value="TreeGrafter"/>
</dbReference>
<dbReference type="EMBL" id="AUZX01013416">
    <property type="protein sequence ID" value="EQD35623.1"/>
    <property type="molecule type" value="Genomic_DNA"/>
</dbReference>
<dbReference type="SUPFAM" id="SSF52540">
    <property type="entry name" value="P-loop containing nucleoside triphosphate hydrolases"/>
    <property type="match status" value="1"/>
</dbReference>
<feature type="domain" description="Helicase C-terminal" evidence="2">
    <location>
        <begin position="29"/>
        <end position="174"/>
    </location>
</feature>
<name>T0YR75_9ZZZZ</name>
<dbReference type="InterPro" id="IPR049730">
    <property type="entry name" value="SNF2/RAD54-like_C"/>
</dbReference>
<dbReference type="PROSITE" id="PS51194">
    <property type="entry name" value="HELICASE_CTER"/>
    <property type="match status" value="1"/>
</dbReference>
<proteinExistence type="predicted"/>
<keyword evidence="1" id="KW-0378">Hydrolase</keyword>
<comment type="caution">
    <text evidence="3">The sequence shown here is derived from an EMBL/GenBank/DDBJ whole genome shotgun (WGS) entry which is preliminary data.</text>
</comment>
<protein>
    <submittedName>
        <fullName evidence="3">SNF2-related protein</fullName>
    </submittedName>
</protein>
<dbReference type="InterPro" id="IPR001650">
    <property type="entry name" value="Helicase_C-like"/>
</dbReference>
<evidence type="ECO:0000259" key="2">
    <source>
        <dbReference type="PROSITE" id="PS51194"/>
    </source>
</evidence>
<feature type="non-terminal residue" evidence="3">
    <location>
        <position position="174"/>
    </location>
</feature>
<gene>
    <name evidence="3" type="ORF">B1A_18198</name>
</gene>
<feature type="non-terminal residue" evidence="3">
    <location>
        <position position="1"/>
    </location>
</feature>
<dbReference type="AlphaFoldDB" id="T0YR75"/>
<organism evidence="3">
    <name type="scientific">mine drainage metagenome</name>
    <dbReference type="NCBI Taxonomy" id="410659"/>
    <lineage>
        <taxon>unclassified sequences</taxon>
        <taxon>metagenomes</taxon>
        <taxon>ecological metagenomes</taxon>
    </lineage>
</organism>
<dbReference type="GO" id="GO:0016787">
    <property type="term" value="F:hydrolase activity"/>
    <property type="evidence" value="ECO:0007669"/>
    <property type="project" value="UniProtKB-KW"/>
</dbReference>
<evidence type="ECO:0000313" key="3">
    <source>
        <dbReference type="EMBL" id="EQD35623.1"/>
    </source>
</evidence>
<evidence type="ECO:0000256" key="1">
    <source>
        <dbReference type="ARBA" id="ARBA00022801"/>
    </source>
</evidence>
<dbReference type="Pfam" id="PF00271">
    <property type="entry name" value="Helicase_C"/>
    <property type="match status" value="1"/>
</dbReference>
<reference evidence="3" key="2">
    <citation type="journal article" date="2014" name="ISME J.">
        <title>Microbial stratification in low pH oxic and suboxic macroscopic growths along an acid mine drainage.</title>
        <authorList>
            <person name="Mendez-Garcia C."/>
            <person name="Mesa V."/>
            <person name="Sprenger R.R."/>
            <person name="Richter M."/>
            <person name="Diez M.S."/>
            <person name="Solano J."/>
            <person name="Bargiela R."/>
            <person name="Golyshina O.V."/>
            <person name="Manteca A."/>
            <person name="Ramos J.L."/>
            <person name="Gallego J.R."/>
            <person name="Llorente I."/>
            <person name="Martins Dos Santos V.A."/>
            <person name="Jensen O.N."/>
            <person name="Pelaez A.I."/>
            <person name="Sanchez J."/>
            <person name="Ferrer M."/>
        </authorList>
    </citation>
    <scope>NUCLEOTIDE SEQUENCE</scope>
</reference>
<dbReference type="Gene3D" id="3.40.50.300">
    <property type="entry name" value="P-loop containing nucleotide triphosphate hydrolases"/>
    <property type="match status" value="1"/>
</dbReference>
<reference evidence="3" key="1">
    <citation type="submission" date="2013-08" db="EMBL/GenBank/DDBJ databases">
        <authorList>
            <person name="Mendez C."/>
            <person name="Richter M."/>
            <person name="Ferrer M."/>
            <person name="Sanchez J."/>
        </authorList>
    </citation>
    <scope>NUCLEOTIDE SEQUENCE</scope>
</reference>